<reference evidence="5" key="1">
    <citation type="journal article" date="2020" name="mSystems">
        <title>Genome- and Community-Level Interaction Insights into Carbon Utilization and Element Cycling Functions of Hydrothermarchaeota in Hydrothermal Sediment.</title>
        <authorList>
            <person name="Zhou Z."/>
            <person name="Liu Y."/>
            <person name="Xu W."/>
            <person name="Pan J."/>
            <person name="Luo Z.H."/>
            <person name="Li M."/>
        </authorList>
    </citation>
    <scope>NUCLEOTIDE SEQUENCE [LARGE SCALE GENOMIC DNA]</scope>
    <source>
        <strain evidence="5">SpSt-794</strain>
    </source>
</reference>
<dbReference type="GO" id="GO:0055085">
    <property type="term" value="P:transmembrane transport"/>
    <property type="evidence" value="ECO:0007669"/>
    <property type="project" value="InterPro"/>
</dbReference>
<dbReference type="InterPro" id="IPR004682">
    <property type="entry name" value="TRAP_DctP"/>
</dbReference>
<name>A0A7C4TV46_9BACT</name>
<sequence>MKKILTFVVLLVFILSFAGCKPAEKQPAISERTIKLAHVVNEKDSFHISALKFKEVVEAKTNGKIKVEIHPNAELGDERTLIEGMQQGTIDMGVITDGPVSTFLPEIAVFDMPFLFKTPEEAYKILDGPIGQKVLKDLETVQLHGLAFAERGFRSLTNNKRPVKTPEDVKGLKIRVMQNPVYIDTFNALGANTVPMAWGDCLTALKQGTIDGQENPIVVIYSYKLWETQKYLSLTRHTYAPAVILMSLKLWNSLSPDEQAIFTEAGKEAAEAGRKYDNDNEKTQLDEIKANGMQVIEDVDVDAFRKAVEPVYTKYSAQFGDLLKQIQDALKK</sequence>
<dbReference type="Gene3D" id="3.40.190.170">
    <property type="entry name" value="Bacterial extracellular solute-binding protein, family 7"/>
    <property type="match status" value="1"/>
</dbReference>
<keyword evidence="3 4" id="KW-0732">Signal</keyword>
<evidence type="ECO:0000256" key="2">
    <source>
        <dbReference type="ARBA" id="ARBA00022448"/>
    </source>
</evidence>
<keyword evidence="2" id="KW-0813">Transport</keyword>
<comment type="similarity">
    <text evidence="1">Belongs to the bacterial solute-binding protein 7 family.</text>
</comment>
<dbReference type="Pfam" id="PF03480">
    <property type="entry name" value="DctP"/>
    <property type="match status" value="1"/>
</dbReference>
<dbReference type="GO" id="GO:0030288">
    <property type="term" value="C:outer membrane-bounded periplasmic space"/>
    <property type="evidence" value="ECO:0007669"/>
    <property type="project" value="InterPro"/>
</dbReference>
<dbReference type="PROSITE" id="PS51257">
    <property type="entry name" value="PROKAR_LIPOPROTEIN"/>
    <property type="match status" value="1"/>
</dbReference>
<dbReference type="PIRSF" id="PIRSF006470">
    <property type="entry name" value="DctB"/>
    <property type="match status" value="1"/>
</dbReference>
<feature type="signal peptide" evidence="4">
    <location>
        <begin position="1"/>
        <end position="18"/>
    </location>
</feature>
<accession>A0A7C4TV46</accession>
<dbReference type="CDD" id="cd13675">
    <property type="entry name" value="PBP2_TRAP_SBP_like_5"/>
    <property type="match status" value="1"/>
</dbReference>
<protein>
    <submittedName>
        <fullName evidence="5">DctP family TRAP transporter solute-binding subunit</fullName>
    </submittedName>
</protein>
<dbReference type="InterPro" id="IPR038404">
    <property type="entry name" value="TRAP_DctP_sf"/>
</dbReference>
<dbReference type="PANTHER" id="PTHR33376:SF7">
    <property type="entry name" value="C4-DICARBOXYLATE-BINDING PROTEIN DCTB"/>
    <property type="match status" value="1"/>
</dbReference>
<dbReference type="PANTHER" id="PTHR33376">
    <property type="match status" value="1"/>
</dbReference>
<dbReference type="SUPFAM" id="SSF53850">
    <property type="entry name" value="Periplasmic binding protein-like II"/>
    <property type="match status" value="1"/>
</dbReference>
<feature type="chain" id="PRO_5028226844" evidence="4">
    <location>
        <begin position="19"/>
        <end position="332"/>
    </location>
</feature>
<dbReference type="NCBIfam" id="TIGR00787">
    <property type="entry name" value="dctP"/>
    <property type="match status" value="1"/>
</dbReference>
<comment type="caution">
    <text evidence="5">The sequence shown here is derived from an EMBL/GenBank/DDBJ whole genome shotgun (WGS) entry which is preliminary data.</text>
</comment>
<dbReference type="EMBL" id="DTHV01000012">
    <property type="protein sequence ID" value="HGW59868.1"/>
    <property type="molecule type" value="Genomic_DNA"/>
</dbReference>
<proteinExistence type="inferred from homology"/>
<organism evidence="5">
    <name type="scientific">Caldisericum exile</name>
    <dbReference type="NCBI Taxonomy" id="693075"/>
    <lineage>
        <taxon>Bacteria</taxon>
        <taxon>Pseudomonadati</taxon>
        <taxon>Caldisericota/Cryosericota group</taxon>
        <taxon>Caldisericota</taxon>
        <taxon>Caldisericia</taxon>
        <taxon>Caldisericales</taxon>
        <taxon>Caldisericaceae</taxon>
        <taxon>Caldisericum</taxon>
    </lineage>
</organism>
<gene>
    <name evidence="5" type="ORF">ENV82_00265</name>
</gene>
<evidence type="ECO:0000256" key="3">
    <source>
        <dbReference type="ARBA" id="ARBA00022729"/>
    </source>
</evidence>
<dbReference type="AlphaFoldDB" id="A0A7C4TV46"/>
<evidence type="ECO:0000313" key="5">
    <source>
        <dbReference type="EMBL" id="HGW59868.1"/>
    </source>
</evidence>
<dbReference type="NCBIfam" id="NF037995">
    <property type="entry name" value="TRAP_S1"/>
    <property type="match status" value="1"/>
</dbReference>
<evidence type="ECO:0000256" key="1">
    <source>
        <dbReference type="ARBA" id="ARBA00009023"/>
    </source>
</evidence>
<dbReference type="InterPro" id="IPR018389">
    <property type="entry name" value="DctP_fam"/>
</dbReference>
<evidence type="ECO:0000256" key="4">
    <source>
        <dbReference type="SAM" id="SignalP"/>
    </source>
</evidence>